<dbReference type="CDD" id="cd06170">
    <property type="entry name" value="LuxR_C_like"/>
    <property type="match status" value="1"/>
</dbReference>
<protein>
    <submittedName>
        <fullName evidence="7">Transcriptional regulatory protein LiaR</fullName>
    </submittedName>
</protein>
<gene>
    <name evidence="7" type="primary">liaR_5</name>
    <name evidence="7" type="ORF">SDC9_24505</name>
</gene>
<organism evidence="7">
    <name type="scientific">bioreactor metagenome</name>
    <dbReference type="NCBI Taxonomy" id="1076179"/>
    <lineage>
        <taxon>unclassified sequences</taxon>
        <taxon>metagenomes</taxon>
        <taxon>ecological metagenomes</taxon>
    </lineage>
</organism>
<evidence type="ECO:0000256" key="2">
    <source>
        <dbReference type="ARBA" id="ARBA00023015"/>
    </source>
</evidence>
<keyword evidence="1" id="KW-0597">Phosphoprotein</keyword>
<name>A0A644UI30_9ZZZZ</name>
<dbReference type="SMART" id="SM00421">
    <property type="entry name" value="HTH_LUXR"/>
    <property type="match status" value="1"/>
</dbReference>
<dbReference type="GO" id="GO:0000160">
    <property type="term" value="P:phosphorelay signal transduction system"/>
    <property type="evidence" value="ECO:0007669"/>
    <property type="project" value="InterPro"/>
</dbReference>
<dbReference type="InterPro" id="IPR001789">
    <property type="entry name" value="Sig_transdc_resp-reg_receiver"/>
</dbReference>
<feature type="domain" description="HTH luxR-type" evidence="5">
    <location>
        <begin position="165"/>
        <end position="230"/>
    </location>
</feature>
<keyword evidence="3" id="KW-0238">DNA-binding</keyword>
<dbReference type="PRINTS" id="PR00038">
    <property type="entry name" value="HTHLUXR"/>
</dbReference>
<dbReference type="InterPro" id="IPR039420">
    <property type="entry name" value="WalR-like"/>
</dbReference>
<dbReference type="PANTHER" id="PTHR43214">
    <property type="entry name" value="TWO-COMPONENT RESPONSE REGULATOR"/>
    <property type="match status" value="1"/>
</dbReference>
<feature type="domain" description="Response regulatory" evidence="6">
    <location>
        <begin position="8"/>
        <end position="124"/>
    </location>
</feature>
<dbReference type="CDD" id="cd17535">
    <property type="entry name" value="REC_NarL-like"/>
    <property type="match status" value="1"/>
</dbReference>
<dbReference type="Gene3D" id="3.40.50.2300">
    <property type="match status" value="1"/>
</dbReference>
<keyword evidence="4" id="KW-0804">Transcription</keyword>
<dbReference type="InterPro" id="IPR000792">
    <property type="entry name" value="Tscrpt_reg_LuxR_C"/>
</dbReference>
<evidence type="ECO:0000259" key="5">
    <source>
        <dbReference type="PROSITE" id="PS50043"/>
    </source>
</evidence>
<dbReference type="EMBL" id="VSSQ01000118">
    <property type="protein sequence ID" value="MPL78635.1"/>
    <property type="molecule type" value="Genomic_DNA"/>
</dbReference>
<dbReference type="SMART" id="SM00448">
    <property type="entry name" value="REC"/>
    <property type="match status" value="1"/>
</dbReference>
<dbReference type="GO" id="GO:0003677">
    <property type="term" value="F:DNA binding"/>
    <property type="evidence" value="ECO:0007669"/>
    <property type="project" value="UniProtKB-KW"/>
</dbReference>
<comment type="caution">
    <text evidence="7">The sequence shown here is derived from an EMBL/GenBank/DDBJ whole genome shotgun (WGS) entry which is preliminary data.</text>
</comment>
<dbReference type="InterPro" id="IPR011006">
    <property type="entry name" value="CheY-like_superfamily"/>
</dbReference>
<dbReference type="PROSITE" id="PS50110">
    <property type="entry name" value="RESPONSE_REGULATORY"/>
    <property type="match status" value="1"/>
</dbReference>
<sequence length="234" mass="25219">MGIDKKIRLLLADDQRLVRDGIASLLGLDEEIEVVGTAENGLEAAEMAMALKPDVCLLDIRMPIMDGISALQRIRREQSCPFVVMLTTFDDREYVVRSLKEGAVGYLLKDLPSEELSGAVKQAVRGVFIANGTVMKTLMGVLDEVQRGSTGGATGNGAAEGDRFALSQRAALSEREREILSLLGEGLTNGEIAESLGLSEGTVKNYISSILTCLGFRDRVQAALFAARSNRAKQ</sequence>
<dbReference type="PROSITE" id="PS50043">
    <property type="entry name" value="HTH_LUXR_2"/>
    <property type="match status" value="1"/>
</dbReference>
<evidence type="ECO:0000256" key="4">
    <source>
        <dbReference type="ARBA" id="ARBA00023163"/>
    </source>
</evidence>
<proteinExistence type="predicted"/>
<dbReference type="GO" id="GO:0006355">
    <property type="term" value="P:regulation of DNA-templated transcription"/>
    <property type="evidence" value="ECO:0007669"/>
    <property type="project" value="InterPro"/>
</dbReference>
<dbReference type="InterPro" id="IPR058245">
    <property type="entry name" value="NreC/VraR/RcsB-like_REC"/>
</dbReference>
<dbReference type="Pfam" id="PF00196">
    <property type="entry name" value="GerE"/>
    <property type="match status" value="1"/>
</dbReference>
<dbReference type="PANTHER" id="PTHR43214:SF24">
    <property type="entry name" value="TRANSCRIPTIONAL REGULATORY PROTEIN NARL-RELATED"/>
    <property type="match status" value="1"/>
</dbReference>
<accession>A0A644UI30</accession>
<reference evidence="7" key="1">
    <citation type="submission" date="2019-08" db="EMBL/GenBank/DDBJ databases">
        <authorList>
            <person name="Kucharzyk K."/>
            <person name="Murdoch R.W."/>
            <person name="Higgins S."/>
            <person name="Loffler F."/>
        </authorList>
    </citation>
    <scope>NUCLEOTIDE SEQUENCE</scope>
</reference>
<dbReference type="SUPFAM" id="SSF52172">
    <property type="entry name" value="CheY-like"/>
    <property type="match status" value="1"/>
</dbReference>
<evidence type="ECO:0000313" key="7">
    <source>
        <dbReference type="EMBL" id="MPL78635.1"/>
    </source>
</evidence>
<dbReference type="Pfam" id="PF00072">
    <property type="entry name" value="Response_reg"/>
    <property type="match status" value="1"/>
</dbReference>
<evidence type="ECO:0000259" key="6">
    <source>
        <dbReference type="PROSITE" id="PS50110"/>
    </source>
</evidence>
<dbReference type="AlphaFoldDB" id="A0A644UI30"/>
<dbReference type="SUPFAM" id="SSF46894">
    <property type="entry name" value="C-terminal effector domain of the bipartite response regulators"/>
    <property type="match status" value="1"/>
</dbReference>
<evidence type="ECO:0000256" key="1">
    <source>
        <dbReference type="ARBA" id="ARBA00022553"/>
    </source>
</evidence>
<keyword evidence="2" id="KW-0805">Transcription regulation</keyword>
<evidence type="ECO:0000256" key="3">
    <source>
        <dbReference type="ARBA" id="ARBA00023125"/>
    </source>
</evidence>
<dbReference type="InterPro" id="IPR016032">
    <property type="entry name" value="Sig_transdc_resp-reg_C-effctor"/>
</dbReference>